<dbReference type="Pfam" id="PF00465">
    <property type="entry name" value="Fe-ADH"/>
    <property type="match status" value="1"/>
</dbReference>
<dbReference type="InterPro" id="IPR056798">
    <property type="entry name" value="ADH_Fe_C"/>
</dbReference>
<dbReference type="GO" id="GO:0008106">
    <property type="term" value="F:alcohol dehydrogenase (NADP+) activity"/>
    <property type="evidence" value="ECO:0007669"/>
    <property type="project" value="TreeGrafter"/>
</dbReference>
<dbReference type="FunFam" id="3.40.50.1970:FF:000003">
    <property type="entry name" value="Alcohol dehydrogenase, iron-containing"/>
    <property type="match status" value="1"/>
</dbReference>
<dbReference type="EMBL" id="AYYR01000009">
    <property type="protein sequence ID" value="KRM77569.1"/>
    <property type="molecule type" value="Genomic_DNA"/>
</dbReference>
<dbReference type="RefSeq" id="WP_056995991.1">
    <property type="nucleotide sequence ID" value="NZ_AYYR01000009.1"/>
</dbReference>
<dbReference type="SUPFAM" id="SSF56796">
    <property type="entry name" value="Dehydroquinate synthase-like"/>
    <property type="match status" value="1"/>
</dbReference>
<evidence type="ECO:0000256" key="1">
    <source>
        <dbReference type="ARBA" id="ARBA00023002"/>
    </source>
</evidence>
<protein>
    <submittedName>
        <fullName evidence="4">Iron-containing alcohol dehydrogenase</fullName>
    </submittedName>
</protein>
<dbReference type="PATRIC" id="fig|1423733.4.peg.3051"/>
<dbReference type="STRING" id="33960.TY91_01675"/>
<dbReference type="InterPro" id="IPR018211">
    <property type="entry name" value="ADH_Fe_CS"/>
</dbReference>
<dbReference type="Proteomes" id="UP000051845">
    <property type="component" value="Unassembled WGS sequence"/>
</dbReference>
<dbReference type="PANTHER" id="PTHR43633:SF1">
    <property type="entry name" value="ALCOHOL DEHYDROGENASE YQHD"/>
    <property type="match status" value="1"/>
</dbReference>
<keyword evidence="1" id="KW-0560">Oxidoreductase</keyword>
<dbReference type="PROSITE" id="PS00060">
    <property type="entry name" value="ADH_IRON_2"/>
    <property type="match status" value="1"/>
</dbReference>
<dbReference type="PANTHER" id="PTHR43633">
    <property type="entry name" value="ALCOHOL DEHYDROGENASE YQHD"/>
    <property type="match status" value="1"/>
</dbReference>
<dbReference type="GO" id="GO:1990002">
    <property type="term" value="F:methylglyoxal reductase (NADPH) (acetol producing) activity"/>
    <property type="evidence" value="ECO:0007669"/>
    <property type="project" value="TreeGrafter"/>
</dbReference>
<accession>A0A0R2BED3</accession>
<dbReference type="AlphaFoldDB" id="A0A0R2BED3"/>
<proteinExistence type="predicted"/>
<dbReference type="GO" id="GO:1990362">
    <property type="term" value="F:butanol dehydrogenase (NAD+) activity"/>
    <property type="evidence" value="ECO:0007669"/>
    <property type="project" value="InterPro"/>
</dbReference>
<dbReference type="GO" id="GO:0046872">
    <property type="term" value="F:metal ion binding"/>
    <property type="evidence" value="ECO:0007669"/>
    <property type="project" value="InterPro"/>
</dbReference>
<evidence type="ECO:0000313" key="4">
    <source>
        <dbReference type="EMBL" id="KRM77569.1"/>
    </source>
</evidence>
<feature type="domain" description="Alcohol dehydrogenase iron-type/glycerol dehydrogenase GldA" evidence="2">
    <location>
        <begin position="10"/>
        <end position="179"/>
    </location>
</feature>
<feature type="domain" description="Fe-containing alcohol dehydrogenase-like C-terminal" evidence="3">
    <location>
        <begin position="190"/>
        <end position="392"/>
    </location>
</feature>
<dbReference type="PROSITE" id="PS00913">
    <property type="entry name" value="ADH_IRON_1"/>
    <property type="match status" value="1"/>
</dbReference>
<evidence type="ECO:0000259" key="2">
    <source>
        <dbReference type="Pfam" id="PF00465"/>
    </source>
</evidence>
<dbReference type="GO" id="GO:0005829">
    <property type="term" value="C:cytosol"/>
    <property type="evidence" value="ECO:0007669"/>
    <property type="project" value="TreeGrafter"/>
</dbReference>
<dbReference type="CDD" id="cd08187">
    <property type="entry name" value="BDH"/>
    <property type="match status" value="1"/>
</dbReference>
<evidence type="ECO:0000259" key="3">
    <source>
        <dbReference type="Pfam" id="PF25137"/>
    </source>
</evidence>
<dbReference type="Gene3D" id="3.40.50.1970">
    <property type="match status" value="1"/>
</dbReference>
<comment type="caution">
    <text evidence="4">The sequence shown here is derived from an EMBL/GenBank/DDBJ whole genome shotgun (WGS) entry which is preliminary data.</text>
</comment>
<dbReference type="Gene3D" id="1.20.1090.10">
    <property type="entry name" value="Dehydroquinate synthase-like - alpha domain"/>
    <property type="match status" value="1"/>
</dbReference>
<name>A0A0R2BED3_SECCO</name>
<gene>
    <name evidence="4" type="ORF">FC82_GL002925</name>
</gene>
<dbReference type="Pfam" id="PF25137">
    <property type="entry name" value="ADH_Fe_C"/>
    <property type="match status" value="1"/>
</dbReference>
<reference evidence="4 5" key="1">
    <citation type="journal article" date="2015" name="Genome Announc.">
        <title>Expanding the biotechnology potential of lactobacilli through comparative genomics of 213 strains and associated genera.</title>
        <authorList>
            <person name="Sun Z."/>
            <person name="Harris H.M."/>
            <person name="McCann A."/>
            <person name="Guo C."/>
            <person name="Argimon S."/>
            <person name="Zhang W."/>
            <person name="Yang X."/>
            <person name="Jeffery I.B."/>
            <person name="Cooney J.C."/>
            <person name="Kagawa T.F."/>
            <person name="Liu W."/>
            <person name="Song Y."/>
            <person name="Salvetti E."/>
            <person name="Wrobel A."/>
            <person name="Rasinkangas P."/>
            <person name="Parkhill J."/>
            <person name="Rea M.C."/>
            <person name="O'Sullivan O."/>
            <person name="Ritari J."/>
            <person name="Douillard F.P."/>
            <person name="Paul Ross R."/>
            <person name="Yang R."/>
            <person name="Briner A.E."/>
            <person name="Felis G.E."/>
            <person name="de Vos W.M."/>
            <person name="Barrangou R."/>
            <person name="Klaenhammer T.R."/>
            <person name="Caufield P.W."/>
            <person name="Cui Y."/>
            <person name="Zhang H."/>
            <person name="O'Toole P.W."/>
        </authorList>
    </citation>
    <scope>NUCLEOTIDE SEQUENCE [LARGE SCALE GENOMIC DNA]</scope>
    <source>
        <strain evidence="4 5">DSM 20515</strain>
    </source>
</reference>
<dbReference type="InterPro" id="IPR044731">
    <property type="entry name" value="BDH-like"/>
</dbReference>
<sequence>MKDFSFKNATDIRFGKNHIDNELHDAVSQYGDNVLFIYGGHSIQKSGLYDRVKELLKDLNIVELGGVEPNPKISSVRDGQKLAQDNNVDVILAVGGGSVIDAAKVISSAKFYNGDAWDLVVNANGADSYKLSQLPIVDILTLSATGTEMNHNAVISNPEINQKIGTRVPETPAVSFLDPELTETVPARQTAAGSIDIMSHLTEQYFDRDDSNDVSKGMIEGLMQTVIKWAPIAIKDPKNYDARANLMWSSTMALNGIVSVANVTGWTVHPLEHELSAYYDITHGIGLGILTPRWMKKVIQDETTLPLFARLARNVWHLTGDDDLVLAKQAIQKTYEWNASLGAEMTLPDVGINEETKFATMADAGVKEGQLETAGYIKLTPDDVVAIYKDSMTPETF</sequence>
<dbReference type="InterPro" id="IPR001670">
    <property type="entry name" value="ADH_Fe/GldA"/>
</dbReference>
<organism evidence="4 5">
    <name type="scientific">Secundilactobacillus collinoides DSM 20515 = JCM 1123</name>
    <dbReference type="NCBI Taxonomy" id="1423733"/>
    <lineage>
        <taxon>Bacteria</taxon>
        <taxon>Bacillati</taxon>
        <taxon>Bacillota</taxon>
        <taxon>Bacilli</taxon>
        <taxon>Lactobacillales</taxon>
        <taxon>Lactobacillaceae</taxon>
        <taxon>Secundilactobacillus</taxon>
    </lineage>
</organism>
<evidence type="ECO:0000313" key="5">
    <source>
        <dbReference type="Proteomes" id="UP000051845"/>
    </source>
</evidence>